<evidence type="ECO:0000256" key="1">
    <source>
        <dbReference type="SAM" id="Phobius"/>
    </source>
</evidence>
<accession>A0ABQ3ZC86</accession>
<name>A0ABQ3ZC86_9ACTN</name>
<comment type="caution">
    <text evidence="2">The sequence shown here is derived from an EMBL/GenBank/DDBJ whole genome shotgun (WGS) entry which is preliminary data.</text>
</comment>
<organism evidence="2 3">
    <name type="scientific">Paractinoplanes durhamensis</name>
    <dbReference type="NCBI Taxonomy" id="113563"/>
    <lineage>
        <taxon>Bacteria</taxon>
        <taxon>Bacillati</taxon>
        <taxon>Actinomycetota</taxon>
        <taxon>Actinomycetes</taxon>
        <taxon>Micromonosporales</taxon>
        <taxon>Micromonosporaceae</taxon>
        <taxon>Paractinoplanes</taxon>
    </lineage>
</organism>
<proteinExistence type="predicted"/>
<keyword evidence="1" id="KW-1133">Transmembrane helix</keyword>
<keyword evidence="3" id="KW-1185">Reference proteome</keyword>
<dbReference type="EMBL" id="BOML01000080">
    <property type="protein sequence ID" value="GIE07415.1"/>
    <property type="molecule type" value="Genomic_DNA"/>
</dbReference>
<gene>
    <name evidence="2" type="ORF">Adu01nite_87650</name>
</gene>
<feature type="transmembrane region" description="Helical" evidence="1">
    <location>
        <begin position="16"/>
        <end position="36"/>
    </location>
</feature>
<evidence type="ECO:0000313" key="3">
    <source>
        <dbReference type="Proteomes" id="UP000637628"/>
    </source>
</evidence>
<sequence length="101" mass="11113">MWHSGPVTDLGRWRPALPLTTLSLLLFLVVGVRNWPNWTENPHADERALLVLFSALFALAIPTSLSIALTPKIKSIPWVRVGAVTLLLALGLLAAVIRDIR</sequence>
<keyword evidence="1" id="KW-0812">Transmembrane</keyword>
<keyword evidence="1" id="KW-0472">Membrane</keyword>
<feature type="transmembrane region" description="Helical" evidence="1">
    <location>
        <begin position="75"/>
        <end position="97"/>
    </location>
</feature>
<feature type="transmembrane region" description="Helical" evidence="1">
    <location>
        <begin position="48"/>
        <end position="69"/>
    </location>
</feature>
<dbReference type="Proteomes" id="UP000637628">
    <property type="component" value="Unassembled WGS sequence"/>
</dbReference>
<evidence type="ECO:0000313" key="2">
    <source>
        <dbReference type="EMBL" id="GIE07415.1"/>
    </source>
</evidence>
<reference evidence="2 3" key="1">
    <citation type="submission" date="2021-01" db="EMBL/GenBank/DDBJ databases">
        <title>Whole genome shotgun sequence of Actinoplanes durhamensis NBRC 14914.</title>
        <authorList>
            <person name="Komaki H."/>
            <person name="Tamura T."/>
        </authorList>
    </citation>
    <scope>NUCLEOTIDE SEQUENCE [LARGE SCALE GENOMIC DNA]</scope>
    <source>
        <strain evidence="2 3">NBRC 14914</strain>
    </source>
</reference>
<protein>
    <submittedName>
        <fullName evidence="2">Uncharacterized protein</fullName>
    </submittedName>
</protein>